<comment type="caution">
    <text evidence="1">The sequence shown here is derived from an EMBL/GenBank/DDBJ whole genome shotgun (WGS) entry which is preliminary data.</text>
</comment>
<organism evidence="1 2">
    <name type="scientific">Bizionia arctica</name>
    <dbReference type="NCBI Taxonomy" id="1495645"/>
    <lineage>
        <taxon>Bacteria</taxon>
        <taxon>Pseudomonadati</taxon>
        <taxon>Bacteroidota</taxon>
        <taxon>Flavobacteriia</taxon>
        <taxon>Flavobacteriales</taxon>
        <taxon>Flavobacteriaceae</taxon>
        <taxon>Bizionia</taxon>
    </lineage>
</organism>
<reference evidence="1" key="2">
    <citation type="submission" date="2020-09" db="EMBL/GenBank/DDBJ databases">
        <authorList>
            <person name="Sun Q."/>
            <person name="Zhou Y."/>
        </authorList>
    </citation>
    <scope>NUCLEOTIDE SEQUENCE</scope>
    <source>
        <strain evidence="1">CGMCC 1.12751</strain>
    </source>
</reference>
<protein>
    <submittedName>
        <fullName evidence="1">Uncharacterized protein</fullName>
    </submittedName>
</protein>
<evidence type="ECO:0000313" key="1">
    <source>
        <dbReference type="EMBL" id="GGG35295.1"/>
    </source>
</evidence>
<name>A0A917LKC1_9FLAO</name>
<evidence type="ECO:0000313" key="2">
    <source>
        <dbReference type="Proteomes" id="UP000625976"/>
    </source>
</evidence>
<gene>
    <name evidence="1" type="ORF">GCM10010976_03710</name>
</gene>
<reference evidence="1" key="1">
    <citation type="journal article" date="2014" name="Int. J. Syst. Evol. Microbiol.">
        <title>Complete genome sequence of Corynebacterium casei LMG S-19264T (=DSM 44701T), isolated from a smear-ripened cheese.</title>
        <authorList>
            <consortium name="US DOE Joint Genome Institute (JGI-PGF)"/>
            <person name="Walter F."/>
            <person name="Albersmeier A."/>
            <person name="Kalinowski J."/>
            <person name="Ruckert C."/>
        </authorList>
    </citation>
    <scope>NUCLEOTIDE SEQUENCE</scope>
    <source>
        <strain evidence="1">CGMCC 1.12751</strain>
    </source>
</reference>
<dbReference type="AlphaFoldDB" id="A0A917LKC1"/>
<dbReference type="Proteomes" id="UP000625976">
    <property type="component" value="Unassembled WGS sequence"/>
</dbReference>
<accession>A0A917LKC1</accession>
<proteinExistence type="predicted"/>
<keyword evidence="2" id="KW-1185">Reference proteome</keyword>
<dbReference type="EMBL" id="BMFQ01000001">
    <property type="protein sequence ID" value="GGG35295.1"/>
    <property type="molecule type" value="Genomic_DNA"/>
</dbReference>
<sequence length="192" mass="21876">MIALKFHACRERHIKNKNYTPIQMKLLISICLLICLVSCGNSNEDTSQNEQDIALPTLSKQNIQKLNYTEYLLDSKVQVITKNWTKYNELADVISNLKQADLAFFKGNQVILEALITDLKESIPEQLNSPPIISRIIALETKLYKLESVVNLSNATPEEIMASIKEVLVSFSNLNLQMNKKIERESQKIIKP</sequence>